<feature type="transmembrane region" description="Helical" evidence="1">
    <location>
        <begin position="85"/>
        <end position="105"/>
    </location>
</feature>
<dbReference type="Proteomes" id="UP000062833">
    <property type="component" value="Chromosome"/>
</dbReference>
<proteinExistence type="predicted"/>
<sequence>MLILQIHHPLDASIMGSFGDLNVVWGRFTERLLAPITSPATFDFGIDANGWIIGATVTILVALVFSERNPLGIANDPQAMALDELLELLTFLVGIAAAATMWMALHNVFFLPSDPDSGAKFFLALL</sequence>
<evidence type="ECO:0000313" key="2">
    <source>
        <dbReference type="EMBL" id="ALE93649.1"/>
    </source>
</evidence>
<accession>A0A0M3UH04</accession>
<reference evidence="3" key="1">
    <citation type="submission" date="2015-09" db="EMBL/GenBank/DDBJ databases">
        <title>Complete genome of Arthrobacter alpinus strain R3.8.</title>
        <authorList>
            <person name="See-Too W.S."/>
            <person name="Chan K.G."/>
        </authorList>
    </citation>
    <scope>NUCLEOTIDE SEQUENCE [LARGE SCALE GENOMIC DNA]</scope>
    <source>
        <strain evidence="3">R3.8</strain>
    </source>
</reference>
<organism evidence="2 3">
    <name type="scientific">Arthrobacter alpinus</name>
    <dbReference type="NCBI Taxonomy" id="656366"/>
    <lineage>
        <taxon>Bacteria</taxon>
        <taxon>Bacillati</taxon>
        <taxon>Actinomycetota</taxon>
        <taxon>Actinomycetes</taxon>
        <taxon>Micrococcales</taxon>
        <taxon>Micrococcaceae</taxon>
        <taxon>Arthrobacter</taxon>
    </lineage>
</organism>
<dbReference type="RefSeq" id="WP_062008694.1">
    <property type="nucleotide sequence ID" value="NZ_CP012677.1"/>
</dbReference>
<name>A0A0M3UH04_9MICC</name>
<evidence type="ECO:0000256" key="1">
    <source>
        <dbReference type="SAM" id="Phobius"/>
    </source>
</evidence>
<evidence type="ECO:0000313" key="3">
    <source>
        <dbReference type="Proteomes" id="UP000062833"/>
    </source>
</evidence>
<feature type="transmembrane region" description="Helical" evidence="1">
    <location>
        <begin position="48"/>
        <end position="65"/>
    </location>
</feature>
<keyword evidence="3" id="KW-1185">Reference proteome</keyword>
<keyword evidence="1" id="KW-0472">Membrane</keyword>
<dbReference type="PATRIC" id="fig|656366.3.peg.3696"/>
<dbReference type="OrthoDB" id="4922456at2"/>
<dbReference type="AlphaFoldDB" id="A0A0M3UH04"/>
<keyword evidence="1" id="KW-1133">Transmembrane helix</keyword>
<protein>
    <submittedName>
        <fullName evidence="2">Uncharacterized protein</fullName>
    </submittedName>
</protein>
<dbReference type="KEGG" id="aaq:AOC05_17175"/>
<keyword evidence="1" id="KW-0812">Transmembrane</keyword>
<gene>
    <name evidence="2" type="ORF">AOC05_17175</name>
</gene>
<dbReference type="EMBL" id="CP012677">
    <property type="protein sequence ID" value="ALE93649.1"/>
    <property type="molecule type" value="Genomic_DNA"/>
</dbReference>